<dbReference type="Gene3D" id="1.25.40.390">
    <property type="match status" value="1"/>
</dbReference>
<dbReference type="GO" id="GO:0009279">
    <property type="term" value="C:cell outer membrane"/>
    <property type="evidence" value="ECO:0007669"/>
    <property type="project" value="UniProtKB-SubCell"/>
</dbReference>
<keyword evidence="8" id="KW-1185">Reference proteome</keyword>
<keyword evidence="4" id="KW-0472">Membrane</keyword>
<dbReference type="InterPro" id="IPR011990">
    <property type="entry name" value="TPR-like_helical_dom_sf"/>
</dbReference>
<name>A0A3S9VXA7_9BACT</name>
<dbReference type="InterPro" id="IPR012944">
    <property type="entry name" value="SusD_RagB_dom"/>
</dbReference>
<protein>
    <submittedName>
        <fullName evidence="7">RagB/SusD family nutrient uptake outer membrane protein</fullName>
    </submittedName>
</protein>
<dbReference type="EMBL" id="CP032819">
    <property type="protein sequence ID" value="AZS31158.1"/>
    <property type="molecule type" value="Genomic_DNA"/>
</dbReference>
<dbReference type="AlphaFoldDB" id="A0A3S9VXA7"/>
<dbReference type="OrthoDB" id="649940at2"/>
<evidence type="ECO:0000256" key="2">
    <source>
        <dbReference type="ARBA" id="ARBA00006275"/>
    </source>
</evidence>
<evidence type="ECO:0000313" key="8">
    <source>
        <dbReference type="Proteomes" id="UP000270673"/>
    </source>
</evidence>
<dbReference type="SUPFAM" id="SSF48452">
    <property type="entry name" value="TPR-like"/>
    <property type="match status" value="1"/>
</dbReference>
<evidence type="ECO:0000256" key="3">
    <source>
        <dbReference type="ARBA" id="ARBA00022729"/>
    </source>
</evidence>
<keyword evidence="3" id="KW-0732">Signal</keyword>
<evidence type="ECO:0000256" key="1">
    <source>
        <dbReference type="ARBA" id="ARBA00004442"/>
    </source>
</evidence>
<comment type="subcellular location">
    <subcellularLocation>
        <location evidence="1">Cell outer membrane</location>
    </subcellularLocation>
</comment>
<dbReference type="Proteomes" id="UP000270673">
    <property type="component" value="Chromosome"/>
</dbReference>
<reference evidence="7 8" key="1">
    <citation type="submission" date="2018-10" db="EMBL/GenBank/DDBJ databases">
        <title>Butyricimonas faecalis sp. nov., isolated from human faeces and emended description of the genus Butyricimonas.</title>
        <authorList>
            <person name="Le Roy T."/>
            <person name="Van der Smissen P."/>
            <person name="Paquot A."/>
            <person name="Delzenne N."/>
            <person name="Muccioli G."/>
            <person name="Collet J.-F."/>
            <person name="Cani P.D."/>
        </authorList>
    </citation>
    <scope>NUCLEOTIDE SEQUENCE [LARGE SCALE GENOMIC DNA]</scope>
    <source>
        <strain evidence="7 8">H184</strain>
    </source>
</reference>
<keyword evidence="5" id="KW-0998">Cell outer membrane</keyword>
<proteinExistence type="inferred from homology"/>
<gene>
    <name evidence="7" type="ORF">D8S85_17425</name>
</gene>
<accession>A0A3S9VXA7</accession>
<sequence length="508" mass="59084">MRKYKLLLLFLLLISLVTISCDGWLDVKPQDEIDEKDLFATGNGYHHLLNGIYYGLSDQSLYGRELTWGIVDALGQCFDFDNTTSASAGWLSYGATNYAWEHYQLKPAIETMWENSYKIVANCNNLVQNIANEDPEKFYYKEREKSEIWGEALALRAAIQLDMVRLFAASLTMETEKNNVYIPYISEYPSYVSKRLTADSCLNLIIQDLEDARALLWKADSGRTFNVSLRFENNTLRESLFVDYKRGYRLNYYAATAILARACLYAQKPEKAYVYAKEIIDYQNKTNAFRFYDQTRYGDKKFYSDILWGVESLDLIEYVNAINELTNPDSYYHYYIRVANVKDNYFQGDITSSGCNDLRYKHWMYDYGNGTEYRFTKYEKYDNEDRTQAKINNYLIPMVRMSEVYYIAAEAIYKSNLEEAKEYLRKVKSGRGLRASDASMLNLDNADESNFMSVLVNDARREWLGEGQIFFMYKRLKESIPAVRAGNVIPIDAEHVILPIPDSETNLN</sequence>
<evidence type="ECO:0000256" key="5">
    <source>
        <dbReference type="ARBA" id="ARBA00023237"/>
    </source>
</evidence>
<dbReference type="RefSeq" id="WP_106481552.1">
    <property type="nucleotide sequence ID" value="NZ_CP032819.1"/>
</dbReference>
<evidence type="ECO:0000256" key="4">
    <source>
        <dbReference type="ARBA" id="ARBA00023136"/>
    </source>
</evidence>
<dbReference type="Pfam" id="PF07980">
    <property type="entry name" value="SusD_RagB"/>
    <property type="match status" value="1"/>
</dbReference>
<organism evidence="7 8">
    <name type="scientific">Butyricimonas faecalis</name>
    <dbReference type="NCBI Taxonomy" id="2093856"/>
    <lineage>
        <taxon>Bacteria</taxon>
        <taxon>Pseudomonadati</taxon>
        <taxon>Bacteroidota</taxon>
        <taxon>Bacteroidia</taxon>
        <taxon>Bacteroidales</taxon>
        <taxon>Odoribacteraceae</taxon>
        <taxon>Butyricimonas</taxon>
    </lineage>
</organism>
<dbReference type="KEGG" id="buy:D8S85_17425"/>
<feature type="domain" description="RagB/SusD" evidence="6">
    <location>
        <begin position="370"/>
        <end position="477"/>
    </location>
</feature>
<comment type="similarity">
    <text evidence="2">Belongs to the SusD family.</text>
</comment>
<evidence type="ECO:0000313" key="7">
    <source>
        <dbReference type="EMBL" id="AZS31158.1"/>
    </source>
</evidence>
<dbReference type="PROSITE" id="PS51257">
    <property type="entry name" value="PROKAR_LIPOPROTEIN"/>
    <property type="match status" value="1"/>
</dbReference>
<evidence type="ECO:0000259" key="6">
    <source>
        <dbReference type="Pfam" id="PF07980"/>
    </source>
</evidence>